<evidence type="ECO:0008006" key="3">
    <source>
        <dbReference type="Google" id="ProtNLM"/>
    </source>
</evidence>
<dbReference type="RefSeq" id="WP_086452313.1">
    <property type="nucleotide sequence ID" value="NZ_MSPP01000006.1"/>
</dbReference>
<dbReference type="AlphaFoldDB" id="A0A251WUW1"/>
<keyword evidence="2" id="KW-1185">Reference proteome</keyword>
<organism evidence="1 2">
    <name type="scientific">Marivivens niveibacter</name>
    <dbReference type="NCBI Taxonomy" id="1930667"/>
    <lineage>
        <taxon>Bacteria</taxon>
        <taxon>Pseudomonadati</taxon>
        <taxon>Pseudomonadota</taxon>
        <taxon>Alphaproteobacteria</taxon>
        <taxon>Rhodobacterales</taxon>
        <taxon>Paracoccaceae</taxon>
        <taxon>Marivivens group</taxon>
        <taxon>Marivivens</taxon>
    </lineage>
</organism>
<protein>
    <recommendedName>
        <fullName evidence="3">DUF3489 domain-containing protein</fullName>
    </recommendedName>
</protein>
<evidence type="ECO:0000313" key="2">
    <source>
        <dbReference type="Proteomes" id="UP000194664"/>
    </source>
</evidence>
<accession>A0A251WUW1</accession>
<dbReference type="Proteomes" id="UP000194664">
    <property type="component" value="Unassembled WGS sequence"/>
</dbReference>
<comment type="caution">
    <text evidence="1">The sequence shown here is derived from an EMBL/GenBank/DDBJ whole genome shotgun (WGS) entry which is preliminary data.</text>
</comment>
<proteinExistence type="predicted"/>
<reference evidence="1 2" key="1">
    <citation type="submission" date="2016-12" db="EMBL/GenBank/DDBJ databases">
        <title>The draft genome sequence of HSLHS2.</title>
        <authorList>
            <person name="Hu D."/>
            <person name="Wang L."/>
            <person name="Shao Z."/>
        </authorList>
    </citation>
    <scope>NUCLEOTIDE SEQUENCE [LARGE SCALE GENOMIC DNA]</scope>
    <source>
        <strain evidence="1">MCCC 1A06712</strain>
    </source>
</reference>
<sequence>MTLGKYSFEIDPATEDEVCLKIISACGGTTTAEELARMLSNSGWTRDRAHRKLKVLAMRGKLARVEDVDGGKISYEIAH</sequence>
<evidence type="ECO:0000313" key="1">
    <source>
        <dbReference type="EMBL" id="OUD08280.1"/>
    </source>
</evidence>
<dbReference type="EMBL" id="MSPP01000006">
    <property type="protein sequence ID" value="OUD08280.1"/>
    <property type="molecule type" value="Genomic_DNA"/>
</dbReference>
<gene>
    <name evidence="1" type="ORF">BVC71_13995</name>
</gene>
<name>A0A251WUW1_9RHOB</name>